<dbReference type="EMBL" id="AXUT01000049">
    <property type="protein sequence ID" value="ESU81564.1"/>
    <property type="molecule type" value="Genomic_DNA"/>
</dbReference>
<dbReference type="Proteomes" id="UP000017944">
    <property type="component" value="Unassembled WGS sequence"/>
</dbReference>
<accession>A0A090NMB3</accession>
<proteinExistence type="predicted"/>
<dbReference type="NCBIfam" id="NF037975">
    <property type="entry name" value="pilot_rel_YacC"/>
    <property type="match status" value="1"/>
</dbReference>
<dbReference type="InterPro" id="IPR038432">
    <property type="entry name" value="PulS/OutS-like_sf"/>
</dbReference>
<evidence type="ECO:0000313" key="1">
    <source>
        <dbReference type="EMBL" id="ESU81564.1"/>
    </source>
</evidence>
<name>A0A090NMB3_SHIDY</name>
<organism evidence="1 2">
    <name type="scientific">Shigella dysenteriae WRSd3</name>
    <dbReference type="NCBI Taxonomy" id="1401327"/>
    <lineage>
        <taxon>Bacteria</taxon>
        <taxon>Pseudomonadati</taxon>
        <taxon>Pseudomonadota</taxon>
        <taxon>Gammaproteobacteria</taxon>
        <taxon>Enterobacterales</taxon>
        <taxon>Enterobacteriaceae</taxon>
        <taxon>Shigella</taxon>
    </lineage>
</organism>
<dbReference type="AlphaFoldDB" id="A0A090NMB3"/>
<sequence>MHSYFLILKQAKQNQTLSIVLPLTGRSSRRHNLIDNNGRRLARSVLTFIFFKPLVEAMKTFFRTVLFGSLMAVCANSYALSESEAEDMADLTAVFVFLKNDCGYQNLPNGQIRRALVFFAQQNQWDLSNYDTFDMKALGEDSYRDLSGIGIPVAKKCKALARDSLSLLAYVK</sequence>
<evidence type="ECO:0008006" key="3">
    <source>
        <dbReference type="Google" id="ProtNLM"/>
    </source>
</evidence>
<protein>
    <recommendedName>
        <fullName evidence="3">YacC protein</fullName>
    </recommendedName>
</protein>
<dbReference type="Pfam" id="PF09691">
    <property type="entry name" value="T2SS_PulS_OutS"/>
    <property type="match status" value="1"/>
</dbReference>
<comment type="caution">
    <text evidence="1">The sequence shown here is derived from an EMBL/GenBank/DDBJ whole genome shotgun (WGS) entry which is preliminary data.</text>
</comment>
<gene>
    <name evidence="1" type="ORF">WRSd3_00654</name>
</gene>
<reference evidence="1 2" key="1">
    <citation type="submission" date="2013-10" db="EMBL/GenBank/DDBJ databases">
        <title>Draft genomes and the virulence plasmids of Sd1617 vaccine constructs: WRSd3 and WRSd5.</title>
        <authorList>
            <person name="Aksomboon Vongsawan A."/>
            <person name="Venkatesan M.M."/>
            <person name="Vaisvil B."/>
            <person name="Emel G."/>
            <person name="Kepatral V."/>
            <person name="Sethabutr O."/>
            <person name="Serichantalergs O."/>
            <person name="Mason C."/>
        </authorList>
    </citation>
    <scope>NUCLEOTIDE SEQUENCE [LARGE SCALE GENOMIC DNA]</scope>
    <source>
        <strain evidence="1 2">WRSd3</strain>
    </source>
</reference>
<evidence type="ECO:0000313" key="2">
    <source>
        <dbReference type="Proteomes" id="UP000017944"/>
    </source>
</evidence>
<dbReference type="Gene3D" id="1.20.58.1630">
    <property type="entry name" value="Chaperone lipoprotein PulS/OutS"/>
    <property type="match status" value="1"/>
</dbReference>
<dbReference type="PATRIC" id="fig|1401327.3.peg.603"/>
<dbReference type="InterPro" id="IPR019114">
    <property type="entry name" value="Chap_lipoprot_PulS/OutS-like"/>
</dbReference>